<feature type="region of interest" description="Disordered" evidence="1">
    <location>
        <begin position="235"/>
        <end position="257"/>
    </location>
</feature>
<feature type="region of interest" description="Disordered" evidence="1">
    <location>
        <begin position="1"/>
        <end position="52"/>
    </location>
</feature>
<feature type="compositionally biased region" description="Basic and acidic residues" evidence="1">
    <location>
        <begin position="31"/>
        <end position="50"/>
    </location>
</feature>
<protein>
    <submittedName>
        <fullName evidence="2">Uncharacterized protein</fullName>
    </submittedName>
</protein>
<dbReference type="Proteomes" id="UP000299102">
    <property type="component" value="Unassembled WGS sequence"/>
</dbReference>
<evidence type="ECO:0000256" key="1">
    <source>
        <dbReference type="SAM" id="MobiDB-lite"/>
    </source>
</evidence>
<keyword evidence="3" id="KW-1185">Reference proteome</keyword>
<name>A0A4C1SS60_EUMVA</name>
<sequence>MRGTRTHARSIPVTGQRERSQRVASNIPTQEGERKKDTQRQKVGERKRGNESPIAYVIENETAIGTDSATGTTTDNRTTIRIVVERKIEKVNELILYPSGRMLVGCNLINCAQADGGDVQKQKGPFLGHFGTRAQNGVLAATYLWRRDVVAVQRAPAACASKSAVRERLARRRSVADAPLRSALTLRPITERGEVMGVMIPPPRLGICLTIVIDLESVLTKPRLCVRPSTRRLDPPLPISSSTVQRKSYTDEFRRSQNYPEQTLNLTKYRNE</sequence>
<evidence type="ECO:0000313" key="2">
    <source>
        <dbReference type="EMBL" id="GBP04040.1"/>
    </source>
</evidence>
<comment type="caution">
    <text evidence="2">The sequence shown here is derived from an EMBL/GenBank/DDBJ whole genome shotgun (WGS) entry which is preliminary data.</text>
</comment>
<accession>A0A4C1SS60</accession>
<evidence type="ECO:0000313" key="3">
    <source>
        <dbReference type="Proteomes" id="UP000299102"/>
    </source>
</evidence>
<gene>
    <name evidence="2" type="ORF">EVAR_74800_1</name>
</gene>
<dbReference type="EMBL" id="BGZK01000012">
    <property type="protein sequence ID" value="GBP04040.1"/>
    <property type="molecule type" value="Genomic_DNA"/>
</dbReference>
<dbReference type="AlphaFoldDB" id="A0A4C1SS60"/>
<reference evidence="2 3" key="1">
    <citation type="journal article" date="2019" name="Commun. Biol.">
        <title>The bagworm genome reveals a unique fibroin gene that provides high tensile strength.</title>
        <authorList>
            <person name="Kono N."/>
            <person name="Nakamura H."/>
            <person name="Ohtoshi R."/>
            <person name="Tomita M."/>
            <person name="Numata K."/>
            <person name="Arakawa K."/>
        </authorList>
    </citation>
    <scope>NUCLEOTIDE SEQUENCE [LARGE SCALE GENOMIC DNA]</scope>
</reference>
<organism evidence="2 3">
    <name type="scientific">Eumeta variegata</name>
    <name type="common">Bagworm moth</name>
    <name type="synonym">Eumeta japonica</name>
    <dbReference type="NCBI Taxonomy" id="151549"/>
    <lineage>
        <taxon>Eukaryota</taxon>
        <taxon>Metazoa</taxon>
        <taxon>Ecdysozoa</taxon>
        <taxon>Arthropoda</taxon>
        <taxon>Hexapoda</taxon>
        <taxon>Insecta</taxon>
        <taxon>Pterygota</taxon>
        <taxon>Neoptera</taxon>
        <taxon>Endopterygota</taxon>
        <taxon>Lepidoptera</taxon>
        <taxon>Glossata</taxon>
        <taxon>Ditrysia</taxon>
        <taxon>Tineoidea</taxon>
        <taxon>Psychidae</taxon>
        <taxon>Oiketicinae</taxon>
        <taxon>Eumeta</taxon>
    </lineage>
</organism>
<proteinExistence type="predicted"/>